<organism evidence="2 3">
    <name type="scientific">Liparis tanakae</name>
    <name type="common">Tanaka's snailfish</name>
    <dbReference type="NCBI Taxonomy" id="230148"/>
    <lineage>
        <taxon>Eukaryota</taxon>
        <taxon>Metazoa</taxon>
        <taxon>Chordata</taxon>
        <taxon>Craniata</taxon>
        <taxon>Vertebrata</taxon>
        <taxon>Euteleostomi</taxon>
        <taxon>Actinopterygii</taxon>
        <taxon>Neopterygii</taxon>
        <taxon>Teleostei</taxon>
        <taxon>Neoteleostei</taxon>
        <taxon>Acanthomorphata</taxon>
        <taxon>Eupercaria</taxon>
        <taxon>Perciformes</taxon>
        <taxon>Cottioidei</taxon>
        <taxon>Cottales</taxon>
        <taxon>Liparidae</taxon>
        <taxon>Liparis</taxon>
    </lineage>
</organism>
<gene>
    <name evidence="2" type="ORF">EYF80_008923</name>
</gene>
<protein>
    <submittedName>
        <fullName evidence="2">Uncharacterized protein</fullName>
    </submittedName>
</protein>
<proteinExistence type="predicted"/>
<name>A0A4Z2ITK1_9TELE</name>
<comment type="caution">
    <text evidence="2">The sequence shown here is derived from an EMBL/GenBank/DDBJ whole genome shotgun (WGS) entry which is preliminary data.</text>
</comment>
<dbReference type="Proteomes" id="UP000314294">
    <property type="component" value="Unassembled WGS sequence"/>
</dbReference>
<evidence type="ECO:0000313" key="2">
    <source>
        <dbReference type="EMBL" id="TNN80918.1"/>
    </source>
</evidence>
<keyword evidence="3" id="KW-1185">Reference proteome</keyword>
<evidence type="ECO:0000256" key="1">
    <source>
        <dbReference type="SAM" id="MobiDB-lite"/>
    </source>
</evidence>
<dbReference type="OrthoDB" id="10556443at2759"/>
<dbReference type="EMBL" id="SRLO01000050">
    <property type="protein sequence ID" value="TNN80918.1"/>
    <property type="molecule type" value="Genomic_DNA"/>
</dbReference>
<dbReference type="AlphaFoldDB" id="A0A4Z2ITK1"/>
<feature type="region of interest" description="Disordered" evidence="1">
    <location>
        <begin position="68"/>
        <end position="90"/>
    </location>
</feature>
<accession>A0A4Z2ITK1</accession>
<evidence type="ECO:0000313" key="3">
    <source>
        <dbReference type="Proteomes" id="UP000314294"/>
    </source>
</evidence>
<sequence length="121" mass="13031">MQLSAPPAAVGAVGSGHQAAHCHSPLHINFQEINDINEVSISRATGGDMGVHAESHMTEAEIRENEIRLRGDRRGQEPSERNFAREETLRKPVNLEHSACVYLGSGPSSSVPSQEASPHSN</sequence>
<reference evidence="2 3" key="1">
    <citation type="submission" date="2019-03" db="EMBL/GenBank/DDBJ databases">
        <title>First draft genome of Liparis tanakae, snailfish: a comprehensive survey of snailfish specific genes.</title>
        <authorList>
            <person name="Kim W."/>
            <person name="Song I."/>
            <person name="Jeong J.-H."/>
            <person name="Kim D."/>
            <person name="Kim S."/>
            <person name="Ryu S."/>
            <person name="Song J.Y."/>
            <person name="Lee S.K."/>
        </authorList>
    </citation>
    <scope>NUCLEOTIDE SEQUENCE [LARGE SCALE GENOMIC DNA]</scope>
    <source>
        <tissue evidence="2">Muscle</tissue>
    </source>
</reference>